<sequence length="110" mass="12372">MFEVTAMREVRKTLLSKQGYIQLGSHSKKQMNKRGYTSKDIVRSLLTGNVTGIERGHNIKLNRICPTLTVEGKDMDDNPIVVILSQEKVNGYLVVTVMPPINKARFKAVI</sequence>
<dbReference type="AlphaFoldDB" id="A0A9X1XH39"/>
<protein>
    <submittedName>
        <fullName evidence="1">DUF4258 domain-containing protein</fullName>
    </submittedName>
</protein>
<dbReference type="InterPro" id="IPR025354">
    <property type="entry name" value="DUF4258"/>
</dbReference>
<dbReference type="Pfam" id="PF14076">
    <property type="entry name" value="DUF4258"/>
    <property type="match status" value="1"/>
</dbReference>
<gene>
    <name evidence="1" type="ORF">LCY76_23465</name>
</gene>
<accession>A0A9X1XH39</accession>
<name>A0A9X1XH39_9BACL</name>
<organism evidence="1 2">
    <name type="scientific">Fictibacillus marinisediminis</name>
    <dbReference type="NCBI Taxonomy" id="2878389"/>
    <lineage>
        <taxon>Bacteria</taxon>
        <taxon>Bacillati</taxon>
        <taxon>Bacillota</taxon>
        <taxon>Bacilli</taxon>
        <taxon>Bacillales</taxon>
        <taxon>Fictibacillaceae</taxon>
        <taxon>Fictibacillus</taxon>
    </lineage>
</organism>
<keyword evidence="2" id="KW-1185">Reference proteome</keyword>
<dbReference type="Proteomes" id="UP001139011">
    <property type="component" value="Unassembled WGS sequence"/>
</dbReference>
<proteinExistence type="predicted"/>
<evidence type="ECO:0000313" key="1">
    <source>
        <dbReference type="EMBL" id="MCK6259533.1"/>
    </source>
</evidence>
<comment type="caution">
    <text evidence="1">The sequence shown here is derived from an EMBL/GenBank/DDBJ whole genome shotgun (WGS) entry which is preliminary data.</text>
</comment>
<reference evidence="1" key="1">
    <citation type="submission" date="2021-09" db="EMBL/GenBank/DDBJ databases">
        <title>Genome analysis of Fictibacillus sp. KIGAM418 isolated from marine sediment.</title>
        <authorList>
            <person name="Seo M.-J."/>
            <person name="Cho E.-S."/>
            <person name="Hwang C.Y."/>
        </authorList>
    </citation>
    <scope>NUCLEOTIDE SEQUENCE</scope>
    <source>
        <strain evidence="1">KIGAM418</strain>
    </source>
</reference>
<evidence type="ECO:0000313" key="2">
    <source>
        <dbReference type="Proteomes" id="UP001139011"/>
    </source>
</evidence>
<dbReference type="EMBL" id="JAIWJX010000004">
    <property type="protein sequence ID" value="MCK6259533.1"/>
    <property type="molecule type" value="Genomic_DNA"/>
</dbReference>
<dbReference type="RefSeq" id="WP_248254898.1">
    <property type="nucleotide sequence ID" value="NZ_JAIWJX010000004.1"/>
</dbReference>